<dbReference type="PANTHER" id="PTHR36943">
    <property type="entry name" value="CCHC-TYPE DOMAIN-CONTAINING PROTEIN"/>
    <property type="match status" value="1"/>
</dbReference>
<evidence type="ECO:0000256" key="2">
    <source>
        <dbReference type="SAM" id="MobiDB-lite"/>
    </source>
</evidence>
<dbReference type="InterPro" id="IPR001969">
    <property type="entry name" value="Aspartic_peptidase_AS"/>
</dbReference>
<sequence length="783" mass="88309">MESSGKSSANPNLLAETLTTMQAQLQTQTEISQQVMEDNKNQSALLKQQREMSQALLEENKRLRAAQGDQPRFVAVGEKPLNSVKLMSDLLRQLPKYHFDVSEPDSFTKWWARHKLTFTEDGAELSNRERNRMLVARLEESTFQRFVDSQRDVEDIYSVPVEDTIKALSKSFGSQRSLMIRRQSCLLISRASGASMDPLEYTNLVGEAVLDAKLSNMSTDDWSIFIFLRGMDAPEDALAKRYLMQYYEQFERKDEKLKLSDVHDEWIRYIQTQQQSKVITVTPARHPKFEVNQVDADDKKKDSRKGNYRPPYCYKCKVVGHVSKDCPQSSTNSGVTNRKTEHSEVNTLEVGSGRQTSPSLRLNVEGQQIDFTFDTGSDITLISVQNWQKIGKPHLEKVHHKICCANGTEIAVKGRVLVWFKVKGVEYTEYVYVWNRNNNLLGTSWMRHSPQMRDALAVMVNHISTVDNSKQNSHSFSRIPTGYKDRAENVGRHVVASAPRSSKRQYVRFARNKAFQIGQLCLARVQGEHDFGWIYGVVQRQVNGVLYEVQLGSRIQRIHTNQLRHICGRRSRGNDYASSFIENPCKLSLLENIPRSSCRQKFVAQGVRGEGREANPVLVSDSSVFGFSAPDLSACESVGSRSAREVVSSVAGNARNASGANITTIHVTESKSSLKKSHRRRRRVAKSRQSYTAGSSPIKETHLDPLLESDVASDGERFQPGILLRHSLRQSHPRQVVRGSAPNTDHVSTRRRGRDTASGRDAPSPGIISGFLSYKRGDVVDGT</sequence>
<dbReference type="OrthoDB" id="5870688at2759"/>
<dbReference type="SMART" id="SM00343">
    <property type="entry name" value="ZnF_C2HC"/>
    <property type="match status" value="1"/>
</dbReference>
<dbReference type="InterPro" id="IPR036875">
    <property type="entry name" value="Znf_CCHC_sf"/>
</dbReference>
<dbReference type="Pfam" id="PF00098">
    <property type="entry name" value="zf-CCHC"/>
    <property type="match status" value="1"/>
</dbReference>
<dbReference type="GO" id="GO:0005737">
    <property type="term" value="C:cytoplasm"/>
    <property type="evidence" value="ECO:0007669"/>
    <property type="project" value="UniProtKB-ARBA"/>
</dbReference>
<dbReference type="Proteomes" id="UP000001940">
    <property type="component" value="Chromosome II"/>
</dbReference>
<dbReference type="GO" id="GO:0003676">
    <property type="term" value="F:nucleic acid binding"/>
    <property type="evidence" value="ECO:0007669"/>
    <property type="project" value="InterPro"/>
</dbReference>
<protein>
    <submittedName>
        <fullName evidence="4">CCHC-type domain-containing protein</fullName>
    </submittedName>
</protein>
<dbReference type="Bgee" id="WBGene00019335">
    <property type="expression patterns" value="Expressed in material anatomical entity and 3 other cell types or tissues"/>
</dbReference>
<dbReference type="PaxDb" id="6239-K02F6.1"/>
<dbReference type="InterPro" id="IPR001878">
    <property type="entry name" value="Znf_CCHC"/>
</dbReference>
<keyword evidence="1" id="KW-0479">Metal-binding</keyword>
<dbReference type="Pfam" id="PF13650">
    <property type="entry name" value="Asp_protease_2"/>
    <property type="match status" value="1"/>
</dbReference>
<evidence type="ECO:0000313" key="4">
    <source>
        <dbReference type="EMBL" id="CCD70871.1"/>
    </source>
</evidence>
<dbReference type="AGR" id="WB:WBGene00019335"/>
<organism evidence="4 5">
    <name type="scientific">Caenorhabditis elegans</name>
    <dbReference type="NCBI Taxonomy" id="6239"/>
    <lineage>
        <taxon>Eukaryota</taxon>
        <taxon>Metazoa</taxon>
        <taxon>Ecdysozoa</taxon>
        <taxon>Nematoda</taxon>
        <taxon>Chromadorea</taxon>
        <taxon>Rhabditida</taxon>
        <taxon>Rhabditina</taxon>
        <taxon>Rhabditomorpha</taxon>
        <taxon>Rhabditoidea</taxon>
        <taxon>Rhabditidae</taxon>
        <taxon>Peloderinae</taxon>
        <taxon>Caenorhabditis</taxon>
    </lineage>
</organism>
<dbReference type="GO" id="GO:0008270">
    <property type="term" value="F:zinc ion binding"/>
    <property type="evidence" value="ECO:0007669"/>
    <property type="project" value="UniProtKB-KW"/>
</dbReference>
<keyword evidence="1" id="KW-0863">Zinc-finger</keyword>
<dbReference type="CDD" id="cd05484">
    <property type="entry name" value="retropepsin_like_LTR_2"/>
    <property type="match status" value="1"/>
</dbReference>
<dbReference type="Gene3D" id="4.10.60.10">
    <property type="entry name" value="Zinc finger, CCHC-type"/>
    <property type="match status" value="1"/>
</dbReference>
<dbReference type="PIR" id="T32019">
    <property type="entry name" value="T32019"/>
</dbReference>
<dbReference type="eggNOG" id="KOG0017">
    <property type="taxonomic scope" value="Eukaryota"/>
</dbReference>
<feature type="compositionally biased region" description="Polar residues" evidence="2">
    <location>
        <begin position="326"/>
        <end position="337"/>
    </location>
</feature>
<evidence type="ECO:0000259" key="3">
    <source>
        <dbReference type="PROSITE" id="PS50158"/>
    </source>
</evidence>
<dbReference type="SUPFAM" id="SSF50630">
    <property type="entry name" value="Acid proteases"/>
    <property type="match status" value="1"/>
</dbReference>
<dbReference type="PROSITE" id="PS00141">
    <property type="entry name" value="ASP_PROTEASE"/>
    <property type="match status" value="1"/>
</dbReference>
<dbReference type="GO" id="GO:0006508">
    <property type="term" value="P:proteolysis"/>
    <property type="evidence" value="ECO:0007669"/>
    <property type="project" value="InterPro"/>
</dbReference>
<dbReference type="UCSC" id="K02F6.1">
    <property type="organism name" value="c. elegans"/>
</dbReference>
<dbReference type="Pfam" id="PF23309">
    <property type="entry name" value="DUF7083"/>
    <property type="match status" value="1"/>
</dbReference>
<dbReference type="RefSeq" id="NP_494296.1">
    <property type="nucleotide sequence ID" value="NM_061895.1"/>
</dbReference>
<dbReference type="KEGG" id="cel:CELE_K02F6.1"/>
<keyword evidence="5" id="KW-1185">Reference proteome</keyword>
<dbReference type="AlphaFoldDB" id="O16635"/>
<dbReference type="PANTHER" id="PTHR36943:SF1">
    <property type="entry name" value="CCHC-TYPE DOMAIN-CONTAINING PROTEIN"/>
    <property type="match status" value="1"/>
</dbReference>
<evidence type="ECO:0000256" key="1">
    <source>
        <dbReference type="PROSITE-ProRule" id="PRU00047"/>
    </source>
</evidence>
<evidence type="ECO:0000313" key="5">
    <source>
        <dbReference type="Proteomes" id="UP000001940"/>
    </source>
</evidence>
<keyword evidence="1" id="KW-0862">Zinc</keyword>
<dbReference type="SUPFAM" id="SSF57756">
    <property type="entry name" value="Retrovirus zinc finger-like domains"/>
    <property type="match status" value="1"/>
</dbReference>
<dbReference type="InterPro" id="IPR021109">
    <property type="entry name" value="Peptidase_aspartic_dom_sf"/>
</dbReference>
<dbReference type="GeneID" id="186906"/>
<dbReference type="PROSITE" id="PS50158">
    <property type="entry name" value="ZF_CCHC"/>
    <property type="match status" value="1"/>
</dbReference>
<dbReference type="CTD" id="186906"/>
<accession>O16635</accession>
<dbReference type="HOGENOM" id="CLU_357965_0_0_1"/>
<dbReference type="InParanoid" id="O16635"/>
<reference evidence="4 5" key="1">
    <citation type="journal article" date="1998" name="Science">
        <title>Genome sequence of the nematode C. elegans: a platform for investigating biology.</title>
        <authorList>
            <consortium name="The C. elegans sequencing consortium"/>
            <person name="Sulson J.E."/>
            <person name="Waterston R."/>
        </authorList>
    </citation>
    <scope>NUCLEOTIDE SEQUENCE [LARGE SCALE GENOMIC DNA]</scope>
    <source>
        <strain evidence="4 5">Bristol N2</strain>
    </source>
</reference>
<feature type="region of interest" description="Disordered" evidence="2">
    <location>
        <begin position="725"/>
        <end position="769"/>
    </location>
</feature>
<name>O16635_CAEEL</name>
<feature type="domain" description="CCHC-type" evidence="3">
    <location>
        <begin position="313"/>
        <end position="328"/>
    </location>
</feature>
<feature type="region of interest" description="Disordered" evidence="2">
    <location>
        <begin position="668"/>
        <end position="705"/>
    </location>
</feature>
<dbReference type="InterPro" id="IPR034128">
    <property type="entry name" value="K02A2.6-like"/>
</dbReference>
<dbReference type="InterPro" id="IPR055510">
    <property type="entry name" value="DUF7083"/>
</dbReference>
<dbReference type="GO" id="GO:0019899">
    <property type="term" value="F:enzyme binding"/>
    <property type="evidence" value="ECO:0007669"/>
    <property type="project" value="UniProtKB-ARBA"/>
</dbReference>
<dbReference type="WormBase" id="K02F6.1">
    <property type="protein sequence ID" value="CE11656"/>
    <property type="gene ID" value="WBGene00019335"/>
</dbReference>
<dbReference type="GO" id="GO:0004190">
    <property type="term" value="F:aspartic-type endopeptidase activity"/>
    <property type="evidence" value="ECO:0007669"/>
    <property type="project" value="InterPro"/>
</dbReference>
<dbReference type="Gene3D" id="2.40.70.10">
    <property type="entry name" value="Acid Proteases"/>
    <property type="match status" value="1"/>
</dbReference>
<feature type="region of interest" description="Disordered" evidence="2">
    <location>
        <begin position="326"/>
        <end position="358"/>
    </location>
</feature>
<proteinExistence type="predicted"/>
<evidence type="ECO:0000313" key="6">
    <source>
        <dbReference type="WormBase" id="K02F6.1"/>
    </source>
</evidence>
<gene>
    <name evidence="4" type="ORF">CELE_K02F6.1</name>
    <name evidence="4 6" type="ORF">K02F6.1</name>
</gene>
<dbReference type="EMBL" id="BX284602">
    <property type="protein sequence ID" value="CCD70871.1"/>
    <property type="molecule type" value="Genomic_DNA"/>
</dbReference>
<feature type="compositionally biased region" description="Basic residues" evidence="2">
    <location>
        <begin position="673"/>
        <end position="686"/>
    </location>
</feature>